<comment type="caution">
    <text evidence="8">The sequence shown here is derived from an EMBL/GenBank/DDBJ whole genome shotgun (WGS) entry which is preliminary data.</text>
</comment>
<dbReference type="InterPro" id="IPR032808">
    <property type="entry name" value="DoxX"/>
</dbReference>
<keyword evidence="4 7" id="KW-0812">Transmembrane</keyword>
<evidence type="ECO:0000313" key="8">
    <source>
        <dbReference type="EMBL" id="TVT25930.1"/>
    </source>
</evidence>
<evidence type="ECO:0000256" key="7">
    <source>
        <dbReference type="SAM" id="Phobius"/>
    </source>
</evidence>
<dbReference type="AlphaFoldDB" id="A0A558ANU9"/>
<dbReference type="Pfam" id="PF07681">
    <property type="entry name" value="DoxX"/>
    <property type="match status" value="1"/>
</dbReference>
<gene>
    <name evidence="8" type="ORF">FNH06_00385</name>
</gene>
<feature type="transmembrane region" description="Helical" evidence="7">
    <location>
        <begin position="51"/>
        <end position="84"/>
    </location>
</feature>
<evidence type="ECO:0000256" key="4">
    <source>
        <dbReference type="ARBA" id="ARBA00022692"/>
    </source>
</evidence>
<protein>
    <submittedName>
        <fullName evidence="8">DoxX family protein</fullName>
    </submittedName>
</protein>
<evidence type="ECO:0000256" key="3">
    <source>
        <dbReference type="ARBA" id="ARBA00022475"/>
    </source>
</evidence>
<organism evidence="8 9">
    <name type="scientific">Amycolatopsis acidiphila</name>
    <dbReference type="NCBI Taxonomy" id="715473"/>
    <lineage>
        <taxon>Bacteria</taxon>
        <taxon>Bacillati</taxon>
        <taxon>Actinomycetota</taxon>
        <taxon>Actinomycetes</taxon>
        <taxon>Pseudonocardiales</taxon>
        <taxon>Pseudonocardiaceae</taxon>
        <taxon>Amycolatopsis</taxon>
    </lineage>
</organism>
<keyword evidence="9" id="KW-1185">Reference proteome</keyword>
<accession>A0A558ANU9</accession>
<feature type="transmembrane region" description="Helical" evidence="7">
    <location>
        <begin position="96"/>
        <end position="119"/>
    </location>
</feature>
<comment type="similarity">
    <text evidence="2">Belongs to the DoxX family.</text>
</comment>
<name>A0A558ANU9_9PSEU</name>
<dbReference type="PANTHER" id="PTHR33452">
    <property type="entry name" value="OXIDOREDUCTASE CATD-RELATED"/>
    <property type="match status" value="1"/>
</dbReference>
<evidence type="ECO:0000256" key="5">
    <source>
        <dbReference type="ARBA" id="ARBA00022989"/>
    </source>
</evidence>
<keyword evidence="3" id="KW-1003">Cell membrane</keyword>
<dbReference type="GO" id="GO:0005886">
    <property type="term" value="C:plasma membrane"/>
    <property type="evidence" value="ECO:0007669"/>
    <property type="project" value="UniProtKB-SubCell"/>
</dbReference>
<dbReference type="Proteomes" id="UP000318578">
    <property type="component" value="Unassembled WGS sequence"/>
</dbReference>
<dbReference type="PANTHER" id="PTHR33452:SF1">
    <property type="entry name" value="INNER MEMBRANE PROTEIN YPHA-RELATED"/>
    <property type="match status" value="1"/>
</dbReference>
<dbReference type="OrthoDB" id="346004at2"/>
<dbReference type="InterPro" id="IPR051907">
    <property type="entry name" value="DoxX-like_oxidoreductase"/>
</dbReference>
<keyword evidence="5 7" id="KW-1133">Transmembrane helix</keyword>
<feature type="transmembrane region" description="Helical" evidence="7">
    <location>
        <begin position="139"/>
        <end position="158"/>
    </location>
</feature>
<dbReference type="EMBL" id="VJZA01000001">
    <property type="protein sequence ID" value="TVT25930.1"/>
    <property type="molecule type" value="Genomic_DNA"/>
</dbReference>
<sequence length="175" mass="17718">MMDIGLLLLRAVIGLLMAGHGAQKLFGWFGGHGVPGTAGFLESLGWRPGRAFALLLGAAELVGGLALALGFATPFAAAVLMAVLANAALVVHGRHGLWNTAGGFEYPLALIGSTLALAFTGPGRFSLDHLVGWATSGPVWGFAAVVVAMLGLVVGMAAHERGARAGHDQTLGQAA</sequence>
<reference evidence="8 9" key="1">
    <citation type="submission" date="2019-07" db="EMBL/GenBank/DDBJ databases">
        <title>New species of Amycolatopsis and Streptomyces.</title>
        <authorList>
            <person name="Duangmal K."/>
            <person name="Teo W.F.A."/>
            <person name="Lipun K."/>
        </authorList>
    </citation>
    <scope>NUCLEOTIDE SEQUENCE [LARGE SCALE GENOMIC DNA]</scope>
    <source>
        <strain evidence="8 9">JCM 30562</strain>
    </source>
</reference>
<evidence type="ECO:0000313" key="9">
    <source>
        <dbReference type="Proteomes" id="UP000318578"/>
    </source>
</evidence>
<evidence type="ECO:0000256" key="2">
    <source>
        <dbReference type="ARBA" id="ARBA00006679"/>
    </source>
</evidence>
<evidence type="ECO:0000256" key="1">
    <source>
        <dbReference type="ARBA" id="ARBA00004651"/>
    </source>
</evidence>
<evidence type="ECO:0000256" key="6">
    <source>
        <dbReference type="ARBA" id="ARBA00023136"/>
    </source>
</evidence>
<keyword evidence="6 7" id="KW-0472">Membrane</keyword>
<proteinExistence type="inferred from homology"/>
<comment type="subcellular location">
    <subcellularLocation>
        <location evidence="1">Cell membrane</location>
        <topology evidence="1">Multi-pass membrane protein</topology>
    </subcellularLocation>
</comment>